<evidence type="ECO:0000256" key="5">
    <source>
        <dbReference type="ARBA" id="ARBA00061405"/>
    </source>
</evidence>
<organism evidence="6">
    <name type="scientific">Bionectria ochroleuca</name>
    <name type="common">Gliocladium roseum</name>
    <dbReference type="NCBI Taxonomy" id="29856"/>
    <lineage>
        <taxon>Eukaryota</taxon>
        <taxon>Fungi</taxon>
        <taxon>Dikarya</taxon>
        <taxon>Ascomycota</taxon>
        <taxon>Pezizomycotina</taxon>
        <taxon>Sordariomycetes</taxon>
        <taxon>Hypocreomycetidae</taxon>
        <taxon>Hypocreales</taxon>
        <taxon>Bionectriaceae</taxon>
        <taxon>Clonostachys</taxon>
    </lineage>
</organism>
<dbReference type="Gene3D" id="3.20.20.70">
    <property type="entry name" value="Aldolase class I"/>
    <property type="match status" value="1"/>
</dbReference>
<dbReference type="SUPFAM" id="SSF51412">
    <property type="entry name" value="Inosine monophosphate dehydrogenase (IMPDH)"/>
    <property type="match status" value="1"/>
</dbReference>
<dbReference type="PROSITE" id="PS00161">
    <property type="entry name" value="ISOCITRATE_LYASE"/>
    <property type="match status" value="1"/>
</dbReference>
<evidence type="ECO:0000256" key="3">
    <source>
        <dbReference type="ARBA" id="ARBA00022643"/>
    </source>
</evidence>
<dbReference type="PANTHER" id="PTHR42905:SF2">
    <property type="entry name" value="PHOSPHOENOLPYRUVATE CARBOXYLASE FAMILY PROTEIN"/>
    <property type="match status" value="1"/>
</dbReference>
<evidence type="ECO:0000256" key="4">
    <source>
        <dbReference type="ARBA" id="ARBA00023002"/>
    </source>
</evidence>
<keyword evidence="4" id="KW-0560">Oxidoreductase</keyword>
<accession>A0A0B7JMB9</accession>
<name>A0A0B7JMB9_BIOOC</name>
<comment type="similarity">
    <text evidence="5">Belongs to the isocitrate lyase/PEP mutase superfamily.</text>
</comment>
<dbReference type="CDD" id="cd00377">
    <property type="entry name" value="ICL_PEPM"/>
    <property type="match status" value="1"/>
</dbReference>
<dbReference type="InterPro" id="IPR039556">
    <property type="entry name" value="ICL/PEPM"/>
</dbReference>
<evidence type="ECO:0000313" key="6">
    <source>
        <dbReference type="EMBL" id="CEO46133.1"/>
    </source>
</evidence>
<dbReference type="InterPro" id="IPR015813">
    <property type="entry name" value="Pyrv/PenolPyrv_kinase-like_dom"/>
</dbReference>
<dbReference type="InterPro" id="IPR040442">
    <property type="entry name" value="Pyrv_kinase-like_dom_sf"/>
</dbReference>
<dbReference type="CDD" id="cd04730">
    <property type="entry name" value="NPD_like"/>
    <property type="match status" value="1"/>
</dbReference>
<dbReference type="Pfam" id="PF03060">
    <property type="entry name" value="NMO"/>
    <property type="match status" value="1"/>
</dbReference>
<evidence type="ECO:0000256" key="1">
    <source>
        <dbReference type="ARBA" id="ARBA00001050"/>
    </source>
</evidence>
<evidence type="ECO:0000256" key="2">
    <source>
        <dbReference type="ARBA" id="ARBA00022630"/>
    </source>
</evidence>
<sequence length="645" mass="68145">MANLKKWLPGVSLPLILNAPMHGAANGPLAAEVTKAGGLGFIPGGIVLSKDSEDLKDLELQLTTARRLLALDESLEKPIPVGVGFVTFHPSVAQFEETALPIIRKHKPIVIWLFAPEPNSTTHKHLTSLLHSAGSSWNLKVLVQVGSIAAARDAIQSGADGVIAQGVDAGGHQWAQGASIVSLVPEVRNLIRDEFPGRDVALIAAGGIADGSGVSAALSLGAEAAVMGTRFLVADEAGTSKEMRQVVLSTTDGGSSTVKSYLHDDVRENSIWPKLYDGRAVLGPSIIDERAGISLSENITKLKDAQASGNKSRNVFWSGTGVGLVNKLQPAGDILKQMAAATKLRRIIEDPNSFILCPGVYDGFSARVALNVGFDGIYMTGAGSSASVLGHADLGMMTQTHMRNHAEMIADLGALPQYATADGPVPLIADADTGYGGPIMVSRTVEQYARSGVAGLHIEDQVQTKRCGHLGGKEVVRRDVYFSRIRAAVNARNRIGSDIVIIARTDALQTHGYDEAIKRLKGAYEAGADVAFFEGLTSKEQAAQMIKAVTPMPALLNMVESGATPSFTAAEVKETGFKVMIVPFAAIVPAYDAMKVGLEHLKATGSMPDKVKEMTPQQLFRVCGLDASMQIDKESGGENFNSGVD</sequence>
<dbReference type="GO" id="GO:0018580">
    <property type="term" value="F:nitronate monooxygenase activity"/>
    <property type="evidence" value="ECO:0007669"/>
    <property type="project" value="InterPro"/>
</dbReference>
<dbReference type="InterPro" id="IPR013785">
    <property type="entry name" value="Aldolase_TIM"/>
</dbReference>
<dbReference type="FunFam" id="3.20.20.60:FF:000009">
    <property type="entry name" value="2-methylisocitrate lyase"/>
    <property type="match status" value="1"/>
</dbReference>
<dbReference type="InterPro" id="IPR018523">
    <property type="entry name" value="Isocitrate_lyase_ph_CS"/>
</dbReference>
<comment type="catalytic activity">
    <reaction evidence="1">
        <text>(2S,3R)-3-hydroxybutane-1,2,3-tricarboxylate = pyruvate + succinate</text>
        <dbReference type="Rhea" id="RHEA:16809"/>
        <dbReference type="ChEBI" id="CHEBI:15361"/>
        <dbReference type="ChEBI" id="CHEBI:30031"/>
        <dbReference type="ChEBI" id="CHEBI:57429"/>
        <dbReference type="EC" id="4.1.3.30"/>
    </reaction>
</comment>
<dbReference type="InterPro" id="IPR004136">
    <property type="entry name" value="NMO"/>
</dbReference>
<proteinExistence type="inferred from homology"/>
<dbReference type="EMBL" id="CDPU01000004">
    <property type="protein sequence ID" value="CEO46133.1"/>
    <property type="molecule type" value="Genomic_DNA"/>
</dbReference>
<dbReference type="AlphaFoldDB" id="A0A0B7JMB9"/>
<keyword evidence="2" id="KW-0285">Flavoprotein</keyword>
<dbReference type="GO" id="GO:0046421">
    <property type="term" value="F:methylisocitrate lyase activity"/>
    <property type="evidence" value="ECO:0007669"/>
    <property type="project" value="UniProtKB-EC"/>
</dbReference>
<dbReference type="PANTHER" id="PTHR42905">
    <property type="entry name" value="PHOSPHOENOLPYRUVATE CARBOXYLASE"/>
    <property type="match status" value="1"/>
</dbReference>
<gene>
    <name evidence="6" type="ORF">BN869_000002188_1</name>
</gene>
<dbReference type="Pfam" id="PF13714">
    <property type="entry name" value="PEP_mutase"/>
    <property type="match status" value="1"/>
</dbReference>
<protein>
    <submittedName>
        <fullName evidence="6">Uncharacterized protein</fullName>
    </submittedName>
</protein>
<reference evidence="6" key="1">
    <citation type="submission" date="2015-01" db="EMBL/GenBank/DDBJ databases">
        <authorList>
            <person name="Durling Mikael"/>
        </authorList>
    </citation>
    <scope>NUCLEOTIDE SEQUENCE</scope>
</reference>
<dbReference type="SUPFAM" id="SSF51621">
    <property type="entry name" value="Phosphoenolpyruvate/pyruvate domain"/>
    <property type="match status" value="1"/>
</dbReference>
<keyword evidence="3" id="KW-0288">FMN</keyword>
<dbReference type="Gene3D" id="3.20.20.60">
    <property type="entry name" value="Phosphoenolpyruvate-binding domains"/>
    <property type="match status" value="1"/>
</dbReference>